<protein>
    <submittedName>
        <fullName evidence="1">Uncharacterized protein</fullName>
    </submittedName>
</protein>
<name>A0A3P7NU51_9FIRM</name>
<dbReference type="RefSeq" id="WP_125136143.1">
    <property type="nucleotide sequence ID" value="NZ_LR130778.1"/>
</dbReference>
<sequence length="261" mass="30848">MKKNMQLYSINLLKERFGSELSINDAISFFYISERNSIFCYTGIKRNDERETYIDSFPVSLNMKNKTKMNDIFLRINKGCIIFDSFLNEDSYKDVKYKKLKCILQLPIGATTYFCVSDHIEEHGSWRFTENRLLTSEVFGMCYDELDGLLEAYSKIMHTNTQYNRYPRLTRSNKKDNLCDLTGLWIPMNFPYIAFEQSDYDFSHVSLWGFYRNVGLLCRSSVFYNALLSEGADKEALKNIIKPNVNWNYEKVMYKDIHKNK</sequence>
<accession>A0A3P7NU51</accession>
<dbReference type="OrthoDB" id="9844657at2"/>
<dbReference type="Proteomes" id="UP000279029">
    <property type="component" value="Chromosome"/>
</dbReference>
<organism evidence="1 2">
    <name type="scientific">Petrocella atlantisensis</name>
    <dbReference type="NCBI Taxonomy" id="2173034"/>
    <lineage>
        <taxon>Bacteria</taxon>
        <taxon>Bacillati</taxon>
        <taxon>Bacillota</taxon>
        <taxon>Clostridia</taxon>
        <taxon>Lachnospirales</taxon>
        <taxon>Vallitaleaceae</taxon>
        <taxon>Petrocella</taxon>
    </lineage>
</organism>
<evidence type="ECO:0000313" key="2">
    <source>
        <dbReference type="Proteomes" id="UP000279029"/>
    </source>
</evidence>
<keyword evidence="2" id="KW-1185">Reference proteome</keyword>
<proteinExistence type="predicted"/>
<evidence type="ECO:0000313" key="1">
    <source>
        <dbReference type="EMBL" id="VDN46674.1"/>
    </source>
</evidence>
<reference evidence="1 2" key="1">
    <citation type="submission" date="2018-09" db="EMBL/GenBank/DDBJ databases">
        <authorList>
            <person name="Postec A."/>
        </authorList>
    </citation>
    <scope>NUCLEOTIDE SEQUENCE [LARGE SCALE GENOMIC DNA]</scope>
    <source>
        <strain evidence="1">70B-A</strain>
    </source>
</reference>
<dbReference type="KEGG" id="cbar:PATL70BA_0803"/>
<gene>
    <name evidence="1" type="ORF">PATL70BA_0803</name>
</gene>
<dbReference type="AlphaFoldDB" id="A0A3P7NU51"/>
<dbReference type="EMBL" id="LR130778">
    <property type="protein sequence ID" value="VDN46674.1"/>
    <property type="molecule type" value="Genomic_DNA"/>
</dbReference>